<accession>A0AAV4XW16</accession>
<name>A0AAV4XW16_CAEEX</name>
<gene>
    <name evidence="2" type="ORF">CEXT_662251</name>
</gene>
<evidence type="ECO:0000256" key="1">
    <source>
        <dbReference type="SAM" id="MobiDB-lite"/>
    </source>
</evidence>
<proteinExistence type="predicted"/>
<keyword evidence="3" id="KW-1185">Reference proteome</keyword>
<feature type="compositionally biased region" description="Basic and acidic residues" evidence="1">
    <location>
        <begin position="28"/>
        <end position="38"/>
    </location>
</feature>
<evidence type="ECO:0000313" key="2">
    <source>
        <dbReference type="EMBL" id="GIY98390.1"/>
    </source>
</evidence>
<dbReference type="AlphaFoldDB" id="A0AAV4XW16"/>
<feature type="region of interest" description="Disordered" evidence="1">
    <location>
        <begin position="16"/>
        <end position="44"/>
    </location>
</feature>
<comment type="caution">
    <text evidence="2">The sequence shown here is derived from an EMBL/GenBank/DDBJ whole genome shotgun (WGS) entry which is preliminary data.</text>
</comment>
<sequence>MTAGWSHHPQLIYLKNENDSAPIEQTGEESKVKMEGKGNSKSLKSRNLSEIGHCLSGFSLYTFNNRYRSFSSSTGP</sequence>
<dbReference type="Proteomes" id="UP001054945">
    <property type="component" value="Unassembled WGS sequence"/>
</dbReference>
<reference evidence="2 3" key="1">
    <citation type="submission" date="2021-06" db="EMBL/GenBank/DDBJ databases">
        <title>Caerostris extrusa draft genome.</title>
        <authorList>
            <person name="Kono N."/>
            <person name="Arakawa K."/>
        </authorList>
    </citation>
    <scope>NUCLEOTIDE SEQUENCE [LARGE SCALE GENOMIC DNA]</scope>
</reference>
<dbReference type="EMBL" id="BPLR01018284">
    <property type="protein sequence ID" value="GIY98390.1"/>
    <property type="molecule type" value="Genomic_DNA"/>
</dbReference>
<evidence type="ECO:0000313" key="3">
    <source>
        <dbReference type="Proteomes" id="UP001054945"/>
    </source>
</evidence>
<protein>
    <submittedName>
        <fullName evidence="2">Uncharacterized protein</fullName>
    </submittedName>
</protein>
<organism evidence="2 3">
    <name type="scientific">Caerostris extrusa</name>
    <name type="common">Bark spider</name>
    <name type="synonym">Caerostris bankana</name>
    <dbReference type="NCBI Taxonomy" id="172846"/>
    <lineage>
        <taxon>Eukaryota</taxon>
        <taxon>Metazoa</taxon>
        <taxon>Ecdysozoa</taxon>
        <taxon>Arthropoda</taxon>
        <taxon>Chelicerata</taxon>
        <taxon>Arachnida</taxon>
        <taxon>Araneae</taxon>
        <taxon>Araneomorphae</taxon>
        <taxon>Entelegynae</taxon>
        <taxon>Araneoidea</taxon>
        <taxon>Araneidae</taxon>
        <taxon>Caerostris</taxon>
    </lineage>
</organism>